<reference evidence="5" key="1">
    <citation type="journal article" date="2019" name="Int. J. Syst. Evol. Microbiol.">
        <title>The Global Catalogue of Microorganisms (GCM) 10K type strain sequencing project: providing services to taxonomists for standard genome sequencing and annotation.</title>
        <authorList>
            <consortium name="The Broad Institute Genomics Platform"/>
            <consortium name="The Broad Institute Genome Sequencing Center for Infectious Disease"/>
            <person name="Wu L."/>
            <person name="Ma J."/>
        </authorList>
    </citation>
    <scope>NUCLEOTIDE SEQUENCE [LARGE SCALE GENOMIC DNA]</scope>
    <source>
        <strain evidence="5">CGMCC 1.10363</strain>
    </source>
</reference>
<accession>A0ABV8Q9K2</accession>
<keyword evidence="5" id="KW-1185">Reference proteome</keyword>
<dbReference type="Gene3D" id="3.20.20.140">
    <property type="entry name" value="Metal-dependent hydrolases"/>
    <property type="match status" value="1"/>
</dbReference>
<name>A0ABV8Q9K2_9MICO</name>
<dbReference type="Pfam" id="PF04909">
    <property type="entry name" value="Amidohydro_2"/>
    <property type="match status" value="1"/>
</dbReference>
<gene>
    <name evidence="4" type="ORF">ACFOYW_14780</name>
</gene>
<evidence type="ECO:0000313" key="5">
    <source>
        <dbReference type="Proteomes" id="UP001595900"/>
    </source>
</evidence>
<organism evidence="4 5">
    <name type="scientific">Gryllotalpicola reticulitermitis</name>
    <dbReference type="NCBI Taxonomy" id="1184153"/>
    <lineage>
        <taxon>Bacteria</taxon>
        <taxon>Bacillati</taxon>
        <taxon>Actinomycetota</taxon>
        <taxon>Actinomycetes</taxon>
        <taxon>Micrococcales</taxon>
        <taxon>Microbacteriaceae</taxon>
        <taxon>Gryllotalpicola</taxon>
    </lineage>
</organism>
<evidence type="ECO:0000259" key="3">
    <source>
        <dbReference type="Pfam" id="PF04909"/>
    </source>
</evidence>
<dbReference type="PANTHER" id="PTHR21240">
    <property type="entry name" value="2-AMINO-3-CARBOXYLMUCONATE-6-SEMIALDEHYDE DECARBOXYLASE"/>
    <property type="match status" value="1"/>
</dbReference>
<keyword evidence="1" id="KW-0456">Lyase</keyword>
<evidence type="ECO:0000256" key="2">
    <source>
        <dbReference type="SAM" id="MobiDB-lite"/>
    </source>
</evidence>
<proteinExistence type="predicted"/>
<comment type="caution">
    <text evidence="4">The sequence shown here is derived from an EMBL/GenBank/DDBJ whole genome shotgun (WGS) entry which is preliminary data.</text>
</comment>
<evidence type="ECO:0000313" key="4">
    <source>
        <dbReference type="EMBL" id="MFC4244637.1"/>
    </source>
</evidence>
<dbReference type="RefSeq" id="WP_390230479.1">
    <property type="nucleotide sequence ID" value="NZ_JBHSCN010000006.1"/>
</dbReference>
<evidence type="ECO:0000256" key="1">
    <source>
        <dbReference type="ARBA" id="ARBA00023239"/>
    </source>
</evidence>
<dbReference type="InterPro" id="IPR032466">
    <property type="entry name" value="Metal_Hydrolase"/>
</dbReference>
<feature type="region of interest" description="Disordered" evidence="2">
    <location>
        <begin position="1"/>
        <end position="22"/>
    </location>
</feature>
<dbReference type="InterPro" id="IPR032465">
    <property type="entry name" value="ACMSD"/>
</dbReference>
<dbReference type="EMBL" id="JBHSCN010000006">
    <property type="protein sequence ID" value="MFC4244637.1"/>
    <property type="molecule type" value="Genomic_DNA"/>
</dbReference>
<sequence>MMSELQSRYEQPRHQRARITAQPTRKAGGLVNLIGIEEHWTLASIDSALRASTGPVDDSLVLNEHGGMSRRLANIGADRIAEMDEQGVDMHVLSLAPPGTQGAGIPDAIALSRDANDTAAAAVSANPSRFRAMATLPLAAPGAAAAELERATKLGLTGVMAYGRVGEVLLDDPRFNDVWAVAERLQQPIFLHPQIPTTAVRDASYGGLGGAADLAIATFAWGWHLEAGTTALRLMAGGVLDRHPGLQLVLGHWGELLLFWHQRADSLARIAGVQRSITEYLRDNVWITASGMLDPALLQHALAITSIDRLVFSTDYPFQAPTHREIDAFLSAFPDDSARHAFTSGNARKLFHIGGPLP</sequence>
<dbReference type="InterPro" id="IPR006680">
    <property type="entry name" value="Amidohydro-rel"/>
</dbReference>
<protein>
    <submittedName>
        <fullName evidence="4">Amidohydrolase family protein</fullName>
    </submittedName>
</protein>
<dbReference type="PANTHER" id="PTHR21240:SF30">
    <property type="entry name" value="AMIDOHYDROLASE-RELATED DOMAIN-CONTAINING PROTEIN-RELATED"/>
    <property type="match status" value="1"/>
</dbReference>
<feature type="domain" description="Amidohydrolase-related" evidence="3">
    <location>
        <begin position="68"/>
        <end position="352"/>
    </location>
</feature>
<dbReference type="Proteomes" id="UP001595900">
    <property type="component" value="Unassembled WGS sequence"/>
</dbReference>
<dbReference type="SUPFAM" id="SSF51556">
    <property type="entry name" value="Metallo-dependent hydrolases"/>
    <property type="match status" value="1"/>
</dbReference>